<accession>A0A499VP88</accession>
<feature type="compositionally biased region" description="Gly residues" evidence="1">
    <location>
        <begin position="139"/>
        <end position="150"/>
    </location>
</feature>
<geneLocation type="plasmid" evidence="2">
    <name>pMC3</name>
</geneLocation>
<gene>
    <name evidence="2" type="ORF">SAVMC3_89720</name>
</gene>
<protein>
    <recommendedName>
        <fullName evidence="3">Helicase-associated domain-containing protein</fullName>
    </recommendedName>
</protein>
<feature type="region of interest" description="Disordered" evidence="1">
    <location>
        <begin position="1"/>
        <end position="76"/>
    </location>
</feature>
<sequence>MGEDDEMVPIGQHTANLRRKGGLGKDPERAAERAQQLTAIDPDWNCPGRSTGNATTASSPTWSKPTATCRDRPGVLMDGDDIGRWLERQSQPGAWAQLSTEQQERLSQLGVKPIQAPSPARQPRVRRRARARRSKRSSGPGGPRTVGGAGRRPPACTARPR</sequence>
<feature type="compositionally biased region" description="Polar residues" evidence="1">
    <location>
        <begin position="92"/>
        <end position="101"/>
    </location>
</feature>
<dbReference type="EMBL" id="AP019622">
    <property type="protein sequence ID" value="BBJ56343.1"/>
    <property type="molecule type" value="Genomic_DNA"/>
</dbReference>
<evidence type="ECO:0000313" key="2">
    <source>
        <dbReference type="EMBL" id="BBJ56343.1"/>
    </source>
</evidence>
<feature type="compositionally biased region" description="Basic and acidic residues" evidence="1">
    <location>
        <begin position="23"/>
        <end position="32"/>
    </location>
</feature>
<evidence type="ECO:0008006" key="3">
    <source>
        <dbReference type="Google" id="ProtNLM"/>
    </source>
</evidence>
<organism evidence="2">
    <name type="scientific">Streptomyces avermitilis</name>
    <dbReference type="NCBI Taxonomy" id="33903"/>
    <lineage>
        <taxon>Bacteria</taxon>
        <taxon>Bacillati</taxon>
        <taxon>Actinomycetota</taxon>
        <taxon>Actinomycetes</taxon>
        <taxon>Kitasatosporales</taxon>
        <taxon>Streptomycetaceae</taxon>
        <taxon>Streptomyces</taxon>
    </lineage>
</organism>
<evidence type="ECO:0000256" key="1">
    <source>
        <dbReference type="SAM" id="MobiDB-lite"/>
    </source>
</evidence>
<feature type="compositionally biased region" description="Polar residues" evidence="1">
    <location>
        <begin position="48"/>
        <end position="66"/>
    </location>
</feature>
<keyword evidence="2" id="KW-0614">Plasmid</keyword>
<feature type="compositionally biased region" description="Basic residues" evidence="1">
    <location>
        <begin position="123"/>
        <end position="136"/>
    </location>
</feature>
<reference evidence="2" key="1">
    <citation type="submission" date="2019-04" db="EMBL/GenBank/DDBJ databases">
        <title>Draft genome sequences of Streptomyces avermitilis MC3.</title>
        <authorList>
            <person name="Komaki H."/>
            <person name="Tamura T."/>
            <person name="Hosoyama A."/>
        </authorList>
    </citation>
    <scope>NUCLEOTIDE SEQUENCE</scope>
    <source>
        <strain evidence="2">MC3</strain>
        <plasmid evidence="2">pMC3</plasmid>
    </source>
</reference>
<feature type="region of interest" description="Disordered" evidence="1">
    <location>
        <begin position="92"/>
        <end position="161"/>
    </location>
</feature>
<dbReference type="AlphaFoldDB" id="A0A499VP88"/>
<proteinExistence type="predicted"/>
<name>A0A499VP88_STRAX</name>